<keyword evidence="5" id="KW-1185">Reference proteome</keyword>
<evidence type="ECO:0000256" key="1">
    <source>
        <dbReference type="ARBA" id="ARBA00009124"/>
    </source>
</evidence>
<dbReference type="Gene3D" id="2.30.30.770">
    <property type="match status" value="1"/>
</dbReference>
<dbReference type="GO" id="GO:0006412">
    <property type="term" value="P:translation"/>
    <property type="evidence" value="ECO:0007669"/>
    <property type="project" value="InterPro"/>
</dbReference>
<evidence type="ECO:0000256" key="3">
    <source>
        <dbReference type="ARBA" id="ARBA00023274"/>
    </source>
</evidence>
<dbReference type="Pfam" id="PF01777">
    <property type="entry name" value="Ribosomal_L27e"/>
    <property type="match status" value="1"/>
</dbReference>
<dbReference type="GeneID" id="36321415"/>
<dbReference type="VEuPathDB" id="MicrosporidiaDB:NCER_100431"/>
<accession>A0A0F9ZEY5</accession>
<protein>
    <submittedName>
        <fullName evidence="4">60s ribosomal protein l27</fullName>
    </submittedName>
</protein>
<keyword evidence="2 4" id="KW-0689">Ribosomal protein</keyword>
<dbReference type="OrthoDB" id="2365484at2759"/>
<dbReference type="VEuPathDB" id="MicrosporidiaDB:AAJ76_800040393"/>
<name>A0A0F9ZEY5_9MICR</name>
<dbReference type="EMBL" id="JPQZ01000008">
    <property type="protein sequence ID" value="KKO75994.1"/>
    <property type="molecule type" value="Genomic_DNA"/>
</dbReference>
<dbReference type="GO" id="GO:1990904">
    <property type="term" value="C:ribonucleoprotein complex"/>
    <property type="evidence" value="ECO:0007669"/>
    <property type="project" value="UniProtKB-KW"/>
</dbReference>
<evidence type="ECO:0000256" key="2">
    <source>
        <dbReference type="ARBA" id="ARBA00022980"/>
    </source>
</evidence>
<dbReference type="GO" id="GO:0005840">
    <property type="term" value="C:ribosome"/>
    <property type="evidence" value="ECO:0007669"/>
    <property type="project" value="UniProtKB-KW"/>
</dbReference>
<organism evidence="4 5">
    <name type="scientific">Vairimorpha ceranae</name>
    <dbReference type="NCBI Taxonomy" id="40302"/>
    <lineage>
        <taxon>Eukaryota</taxon>
        <taxon>Fungi</taxon>
        <taxon>Fungi incertae sedis</taxon>
        <taxon>Microsporidia</taxon>
        <taxon>Nosematidae</taxon>
        <taxon>Vairimorpha</taxon>
    </lineage>
</organism>
<dbReference type="RefSeq" id="XP_024331736.1">
    <property type="nucleotide sequence ID" value="XM_024476462.1"/>
</dbReference>
<proteinExistence type="inferred from homology"/>
<dbReference type="AlphaFoldDB" id="A0A0F9ZEY5"/>
<gene>
    <name evidence="4" type="ORF">AAJ76_800040393</name>
</gene>
<dbReference type="VEuPathDB" id="MicrosporidiaDB:G9O61_00g011990"/>
<evidence type="ECO:0000313" key="4">
    <source>
        <dbReference type="EMBL" id="KKO75994.1"/>
    </source>
</evidence>
<reference evidence="4 5" key="1">
    <citation type="journal article" date="2015" name="Environ. Microbiol.">
        <title>Genome analyses suggest the presence of polyploidy and recent human-driven expansions in eight global populations of the honeybee pathogen Nosema ceranae.</title>
        <authorList>
            <person name="Pelin A."/>
            <person name="Selman M."/>
            <person name="Aris-Brosou S."/>
            <person name="Farinelli L."/>
            <person name="Corradi N."/>
        </authorList>
    </citation>
    <scope>NUCLEOTIDE SEQUENCE [LARGE SCALE GENOMIC DNA]</scope>
    <source>
        <strain evidence="4 5">PA08 1199</strain>
    </source>
</reference>
<dbReference type="InterPro" id="IPR038655">
    <property type="entry name" value="Ribosomal_eL27_sf"/>
</dbReference>
<dbReference type="SUPFAM" id="SSF50104">
    <property type="entry name" value="Translation proteins SH3-like domain"/>
    <property type="match status" value="1"/>
</dbReference>
<dbReference type="Proteomes" id="UP000034350">
    <property type="component" value="Unassembled WGS sequence"/>
</dbReference>
<dbReference type="InterPro" id="IPR041991">
    <property type="entry name" value="Ribosomal_eL27_KOW"/>
</dbReference>
<comment type="similarity">
    <text evidence="1">Belongs to the eukaryotic ribosomal protein eL27 family.</text>
</comment>
<dbReference type="GO" id="GO:0003735">
    <property type="term" value="F:structural constituent of ribosome"/>
    <property type="evidence" value="ECO:0007669"/>
    <property type="project" value="InterPro"/>
</dbReference>
<dbReference type="InterPro" id="IPR001141">
    <property type="entry name" value="Ribosomal_eL27"/>
</dbReference>
<evidence type="ECO:0000313" key="5">
    <source>
        <dbReference type="Proteomes" id="UP000034350"/>
    </source>
</evidence>
<dbReference type="PANTHER" id="PTHR10497">
    <property type="entry name" value="60S RIBOSOMAL PROTEIN L27"/>
    <property type="match status" value="1"/>
</dbReference>
<sequence>MLFIPNMIVIPTAGKFAGKKAVVIKNIDDRICLIAGVQRLPKESEDYMSKVEKRKNDRFLSFVKKVNVRHLMATRYKADIGLSEVDYSQISNINSKKEVRNKVVDIMKKAQENGKAKFLFTELKFY</sequence>
<dbReference type="CDD" id="cd06090">
    <property type="entry name" value="KOW_RPL27"/>
    <property type="match status" value="1"/>
</dbReference>
<keyword evidence="3" id="KW-0687">Ribonucleoprotein</keyword>
<dbReference type="OMA" id="LKHKTQQ"/>
<dbReference type="InterPro" id="IPR008991">
    <property type="entry name" value="Translation_prot_SH3-like_sf"/>
</dbReference>
<comment type="caution">
    <text evidence="4">The sequence shown here is derived from an EMBL/GenBank/DDBJ whole genome shotgun (WGS) entry which is preliminary data.</text>
</comment>